<organism evidence="10 11">
    <name type="scientific">Pseudidiomarina planktonica</name>
    <dbReference type="NCBI Taxonomy" id="1323738"/>
    <lineage>
        <taxon>Bacteria</taxon>
        <taxon>Pseudomonadati</taxon>
        <taxon>Pseudomonadota</taxon>
        <taxon>Gammaproteobacteria</taxon>
        <taxon>Alteromonadales</taxon>
        <taxon>Idiomarinaceae</taxon>
        <taxon>Pseudidiomarina</taxon>
    </lineage>
</organism>
<feature type="transmembrane region" description="Helical" evidence="6">
    <location>
        <begin position="284"/>
        <end position="306"/>
    </location>
</feature>
<protein>
    <submittedName>
        <fullName evidence="10">Competence protein ComEC</fullName>
    </submittedName>
</protein>
<feature type="domain" description="ComEC/Rec2-related protein" evidence="8">
    <location>
        <begin position="220"/>
        <end position="493"/>
    </location>
</feature>
<dbReference type="OrthoDB" id="9761531at2"/>
<dbReference type="InterPro" id="IPR025405">
    <property type="entry name" value="DUF4131"/>
</dbReference>
<feature type="transmembrane region" description="Helical" evidence="6">
    <location>
        <begin position="27"/>
        <end position="44"/>
    </location>
</feature>
<dbReference type="GO" id="GO:0030420">
    <property type="term" value="P:establishment of competence for transformation"/>
    <property type="evidence" value="ECO:0007669"/>
    <property type="project" value="InterPro"/>
</dbReference>
<keyword evidence="5 6" id="KW-0472">Membrane</keyword>
<evidence type="ECO:0000256" key="4">
    <source>
        <dbReference type="ARBA" id="ARBA00022989"/>
    </source>
</evidence>
<feature type="transmembrane region" description="Helical" evidence="6">
    <location>
        <begin position="416"/>
        <end position="439"/>
    </location>
</feature>
<evidence type="ECO:0000313" key="10">
    <source>
        <dbReference type="EMBL" id="SMQ66232.1"/>
    </source>
</evidence>
<evidence type="ECO:0000259" key="7">
    <source>
        <dbReference type="Pfam" id="PF00753"/>
    </source>
</evidence>
<dbReference type="Pfam" id="PF00753">
    <property type="entry name" value="Lactamase_B"/>
    <property type="match status" value="1"/>
</dbReference>
<dbReference type="AlphaFoldDB" id="A0A1Y6F0E0"/>
<evidence type="ECO:0000256" key="5">
    <source>
        <dbReference type="ARBA" id="ARBA00023136"/>
    </source>
</evidence>
<evidence type="ECO:0000256" key="1">
    <source>
        <dbReference type="ARBA" id="ARBA00004651"/>
    </source>
</evidence>
<accession>A0A1Y6F0E0</accession>
<sequence>MDRWLFGMLAGILLSTGFTKLMALWQWFGYATLVVIFAVFAARYRSARGTYLKSTCILMGGIFCGICWGAGNAYLTFYKDLTADNWYRTQPVEITIDRLPEFQSGAVPRWQLSGRLNRLNYKDLPQPPRILLHWYNPSNNAQPKLGERWRFLARLKPPQGLRNEGSSSYHRYLVRHKFRALATIHYGRRLEGASSVRQQLWDKLADFRNQIPFSGVLAAITLGQRQWLTSEQQEVYRETGLAHLIAISGLHLTLVGGGTAYLWYRGRSFMAARSRSRREGRSYWLEAIWVGWLIAFGYAWLSGFAISTVRALVMWLVVVLQRSCQWRVAPARTLLRAVLLVLLVDPLAWLDAGFWLSVSAVAAIVMLNWRWLPPHGRLASLRSLWRLELWLSLGMLPIMLWLFQGIAVAAPVTNLIMVPVFSFWVLPLSLLGVAAVGVGANELGGWLWQASALGLELSWPALQGLTEQGWQWLSTEYSWWLLLALAAAGCYLLPLRHYQRTGLAAGVAALSTVAWLWLELSRSHLLILHTLDVGQGTAVVIERRGRALLIDTGLRYGPDFSSAERVIIPMLQHRQLRPELAFVSHTDADHAGGQAALQQAYPNMKWLGVGGKPCVATMQGSWQDVSWQVLHPQRVTRHDQNNDSCVLLLKYRHLRILLPGDAERLAEATLVGRHGVRINADILLVPHHGSRTSSTTVFLKAVSPSLAIFSRAVQNRYGFPHPEVSQRYEKLAIATADTALGGQLQVVSDGVLWWLQQPLAAQNGSWYDANY</sequence>
<evidence type="ECO:0000256" key="3">
    <source>
        <dbReference type="ARBA" id="ARBA00022692"/>
    </source>
</evidence>
<dbReference type="InterPro" id="IPR036866">
    <property type="entry name" value="RibonucZ/Hydroxyglut_hydro"/>
</dbReference>
<evidence type="ECO:0000256" key="2">
    <source>
        <dbReference type="ARBA" id="ARBA00022475"/>
    </source>
</evidence>
<proteinExistence type="predicted"/>
<reference evidence="11" key="1">
    <citation type="submission" date="2017-04" db="EMBL/GenBank/DDBJ databases">
        <authorList>
            <person name="Varghese N."/>
            <person name="Submissions S."/>
        </authorList>
    </citation>
    <scope>NUCLEOTIDE SEQUENCE [LARGE SCALE GENOMIC DNA]</scope>
</reference>
<feature type="transmembrane region" description="Helical" evidence="6">
    <location>
        <begin position="56"/>
        <end position="77"/>
    </location>
</feature>
<feature type="transmembrane region" description="Helical" evidence="6">
    <location>
        <begin position="446"/>
        <end position="465"/>
    </location>
</feature>
<dbReference type="Proteomes" id="UP000194450">
    <property type="component" value="Unassembled WGS sequence"/>
</dbReference>
<dbReference type="Pfam" id="PF03772">
    <property type="entry name" value="Competence"/>
    <property type="match status" value="1"/>
</dbReference>
<dbReference type="RefSeq" id="WP_086434537.1">
    <property type="nucleotide sequence ID" value="NZ_FXWH01000001.1"/>
</dbReference>
<dbReference type="InterPro" id="IPR004477">
    <property type="entry name" value="ComEC_N"/>
</dbReference>
<keyword evidence="2" id="KW-1003">Cell membrane</keyword>
<dbReference type="Pfam" id="PF13567">
    <property type="entry name" value="DUF4131"/>
    <property type="match status" value="1"/>
</dbReference>
<dbReference type="GO" id="GO:0005886">
    <property type="term" value="C:plasma membrane"/>
    <property type="evidence" value="ECO:0007669"/>
    <property type="project" value="UniProtKB-SubCell"/>
</dbReference>
<dbReference type="Gene3D" id="3.60.15.10">
    <property type="entry name" value="Ribonuclease Z/Hydroxyacylglutathione hydrolase-like"/>
    <property type="match status" value="2"/>
</dbReference>
<keyword evidence="3 6" id="KW-0812">Transmembrane</keyword>
<feature type="transmembrane region" description="Helical" evidence="6">
    <location>
        <begin position="241"/>
        <end position="264"/>
    </location>
</feature>
<feature type="transmembrane region" description="Helical" evidence="6">
    <location>
        <begin position="389"/>
        <end position="410"/>
    </location>
</feature>
<dbReference type="InterPro" id="IPR004797">
    <property type="entry name" value="Competence_ComEC/Rec2"/>
</dbReference>
<evidence type="ECO:0000259" key="8">
    <source>
        <dbReference type="Pfam" id="PF03772"/>
    </source>
</evidence>
<dbReference type="InterPro" id="IPR001279">
    <property type="entry name" value="Metallo-B-lactamas"/>
</dbReference>
<comment type="subcellular location">
    <subcellularLocation>
        <location evidence="1">Cell membrane</location>
        <topology evidence="1">Multi-pass membrane protein</topology>
    </subcellularLocation>
</comment>
<feature type="transmembrane region" description="Helical" evidence="6">
    <location>
        <begin position="347"/>
        <end position="369"/>
    </location>
</feature>
<feature type="transmembrane region" description="Helical" evidence="6">
    <location>
        <begin position="501"/>
        <end position="518"/>
    </location>
</feature>
<dbReference type="NCBIfam" id="TIGR00361">
    <property type="entry name" value="ComEC_Rec2"/>
    <property type="match status" value="1"/>
</dbReference>
<dbReference type="NCBIfam" id="TIGR00360">
    <property type="entry name" value="ComEC_N-term"/>
    <property type="match status" value="1"/>
</dbReference>
<evidence type="ECO:0000313" key="11">
    <source>
        <dbReference type="Proteomes" id="UP000194450"/>
    </source>
</evidence>
<feature type="domain" description="Metallo-beta-lactamase" evidence="7">
    <location>
        <begin position="532"/>
        <end position="607"/>
    </location>
</feature>
<keyword evidence="4 6" id="KW-1133">Transmembrane helix</keyword>
<dbReference type="SUPFAM" id="SSF56281">
    <property type="entry name" value="Metallo-hydrolase/oxidoreductase"/>
    <property type="match status" value="1"/>
</dbReference>
<evidence type="ECO:0000259" key="9">
    <source>
        <dbReference type="Pfam" id="PF13567"/>
    </source>
</evidence>
<feature type="domain" description="DUF4131" evidence="9">
    <location>
        <begin position="25"/>
        <end position="184"/>
    </location>
</feature>
<dbReference type="InterPro" id="IPR035681">
    <property type="entry name" value="ComA-like_MBL"/>
</dbReference>
<evidence type="ECO:0000256" key="6">
    <source>
        <dbReference type="SAM" id="Phobius"/>
    </source>
</evidence>
<keyword evidence="11" id="KW-1185">Reference proteome</keyword>
<dbReference type="CDD" id="cd07731">
    <property type="entry name" value="ComA-like_MBL-fold"/>
    <property type="match status" value="1"/>
</dbReference>
<name>A0A1Y6F0E0_9GAMM</name>
<dbReference type="EMBL" id="FXWH01000001">
    <property type="protein sequence ID" value="SMQ66232.1"/>
    <property type="molecule type" value="Genomic_DNA"/>
</dbReference>
<dbReference type="InterPro" id="IPR052159">
    <property type="entry name" value="Competence_DNA_uptake"/>
</dbReference>
<gene>
    <name evidence="10" type="ORF">SAMN06297229_1472</name>
</gene>
<dbReference type="PANTHER" id="PTHR30619">
    <property type="entry name" value="DNA INTERNALIZATION/COMPETENCE PROTEIN COMEC/REC2"/>
    <property type="match status" value="1"/>
</dbReference>
<dbReference type="PANTHER" id="PTHR30619:SF1">
    <property type="entry name" value="RECOMBINATION PROTEIN 2"/>
    <property type="match status" value="1"/>
</dbReference>
<feature type="transmembrane region" description="Helical" evidence="6">
    <location>
        <begin position="477"/>
        <end position="494"/>
    </location>
</feature>